<dbReference type="InterPro" id="IPR045875">
    <property type="entry name" value="NTF2"/>
</dbReference>
<comment type="subunit">
    <text evidence="5">Interacts with RAN1.</text>
</comment>
<dbReference type="AlphaFoldDB" id="A0A5J4ZME2"/>
<keyword evidence="6" id="KW-1133">Transmembrane helix</keyword>
<evidence type="ECO:0000256" key="2">
    <source>
        <dbReference type="ARBA" id="ARBA00004496"/>
    </source>
</evidence>
<keyword evidence="6" id="KW-0812">Transmembrane</keyword>
<organism evidence="8 9">
    <name type="scientific">Nyssa sinensis</name>
    <dbReference type="NCBI Taxonomy" id="561372"/>
    <lineage>
        <taxon>Eukaryota</taxon>
        <taxon>Viridiplantae</taxon>
        <taxon>Streptophyta</taxon>
        <taxon>Embryophyta</taxon>
        <taxon>Tracheophyta</taxon>
        <taxon>Spermatophyta</taxon>
        <taxon>Magnoliopsida</taxon>
        <taxon>eudicotyledons</taxon>
        <taxon>Gunneridae</taxon>
        <taxon>Pentapetalae</taxon>
        <taxon>asterids</taxon>
        <taxon>Cornales</taxon>
        <taxon>Nyssaceae</taxon>
        <taxon>Nyssa</taxon>
    </lineage>
</organism>
<dbReference type="OrthoDB" id="6507044at2759"/>
<dbReference type="SUPFAM" id="SSF54427">
    <property type="entry name" value="NTF2-like"/>
    <property type="match status" value="1"/>
</dbReference>
<keyword evidence="3" id="KW-0963">Cytoplasm</keyword>
<evidence type="ECO:0000256" key="5">
    <source>
        <dbReference type="ARBA" id="ARBA00062736"/>
    </source>
</evidence>
<evidence type="ECO:0000313" key="9">
    <source>
        <dbReference type="Proteomes" id="UP000325577"/>
    </source>
</evidence>
<accession>A0A5J4ZME2</accession>
<evidence type="ECO:0000256" key="6">
    <source>
        <dbReference type="SAM" id="Phobius"/>
    </source>
</evidence>
<dbReference type="InterPro" id="IPR002075">
    <property type="entry name" value="NTF2_dom"/>
</dbReference>
<name>A0A5J4ZME2_9ASTE</name>
<dbReference type="PROSITE" id="PS50177">
    <property type="entry name" value="NTF2_DOMAIN"/>
    <property type="match status" value="1"/>
</dbReference>
<dbReference type="EMBL" id="CM018049">
    <property type="protein sequence ID" value="KAA8520023.1"/>
    <property type="molecule type" value="Genomic_DNA"/>
</dbReference>
<reference evidence="8 9" key="1">
    <citation type="submission" date="2019-09" db="EMBL/GenBank/DDBJ databases">
        <title>A chromosome-level genome assembly of the Chinese tupelo Nyssa sinensis.</title>
        <authorList>
            <person name="Yang X."/>
            <person name="Kang M."/>
            <person name="Yang Y."/>
            <person name="Xiong H."/>
            <person name="Wang M."/>
            <person name="Zhang Z."/>
            <person name="Wang Z."/>
            <person name="Wu H."/>
            <person name="Ma T."/>
            <person name="Liu J."/>
            <person name="Xi Z."/>
        </authorList>
    </citation>
    <scope>NUCLEOTIDE SEQUENCE [LARGE SCALE GENOMIC DNA]</scope>
    <source>
        <strain evidence="8">J267</strain>
        <tissue evidence="8">Leaf</tissue>
    </source>
</reference>
<evidence type="ECO:0000256" key="3">
    <source>
        <dbReference type="ARBA" id="ARBA00022490"/>
    </source>
</evidence>
<dbReference type="CDD" id="cd00780">
    <property type="entry name" value="NTF2"/>
    <property type="match status" value="1"/>
</dbReference>
<protein>
    <recommendedName>
        <fullName evidence="7">NTF2 domain-containing protein</fullName>
    </recommendedName>
</protein>
<dbReference type="Pfam" id="PF02136">
    <property type="entry name" value="NTF2"/>
    <property type="match status" value="1"/>
</dbReference>
<dbReference type="Proteomes" id="UP000325577">
    <property type="component" value="Linkage Group LG6"/>
</dbReference>
<dbReference type="InterPro" id="IPR032710">
    <property type="entry name" value="NTF2-like_dom_sf"/>
</dbReference>
<dbReference type="PANTHER" id="PTHR12612">
    <property type="entry name" value="NUCLEAR TRANSPORT FACTOR 2"/>
    <property type="match status" value="1"/>
</dbReference>
<keyword evidence="6" id="KW-0472">Membrane</keyword>
<evidence type="ECO:0000256" key="1">
    <source>
        <dbReference type="ARBA" id="ARBA00004259"/>
    </source>
</evidence>
<feature type="domain" description="NTF2" evidence="7">
    <location>
        <begin position="8"/>
        <end position="122"/>
    </location>
</feature>
<dbReference type="GO" id="GO:0005635">
    <property type="term" value="C:nuclear envelope"/>
    <property type="evidence" value="ECO:0007669"/>
    <property type="project" value="UniProtKB-SubCell"/>
</dbReference>
<dbReference type="FunFam" id="3.10.450.50:FF:000005">
    <property type="entry name" value="Nuclear transport factor 2"/>
    <property type="match status" value="1"/>
</dbReference>
<comment type="subcellular location">
    <subcellularLocation>
        <location evidence="2">Cytoplasm</location>
    </subcellularLocation>
    <subcellularLocation>
        <location evidence="1">Nucleus envelope</location>
    </subcellularLocation>
</comment>
<dbReference type="GO" id="GO:0005737">
    <property type="term" value="C:cytoplasm"/>
    <property type="evidence" value="ECO:0007669"/>
    <property type="project" value="UniProtKB-SubCell"/>
</dbReference>
<sequence>MEEQVELVGRAFVDHFYHLFDNDRSSLSSLYQPTSMLTFEGQKIQGVDEISTKLNQLPFDQCQHVISTIDSQPSSFTGGIMVFVSGSLQLAGEEHSLRFSQMFHLIPTPQGSYFVQNDIFRLNYVHSRACKLRHSLRPLRHSVHGQFTRKNKPHGCLDLQRSDGRLLVVPCELGGLLSELFEDVVDEAVHDPHSLVGDPDVRVDLFQHLEDIDLISLDALFDPLLLVTNDGSSLLRQLLPGLRLSFAGAFSATVFFSSAGFFSTGFFICRWIWTRRRSRFSLHHLNFSLKTAKEPPPYLSVVEFPPLLYHFL</sequence>
<gene>
    <name evidence="8" type="ORF">F0562_014303</name>
</gene>
<keyword evidence="9" id="KW-1185">Reference proteome</keyword>
<evidence type="ECO:0000259" key="7">
    <source>
        <dbReference type="PROSITE" id="PS50177"/>
    </source>
</evidence>
<proteinExistence type="predicted"/>
<dbReference type="InterPro" id="IPR018222">
    <property type="entry name" value="Nuclear_transport_factor_2_euk"/>
</dbReference>
<comment type="function">
    <text evidence="4">Facilitates protein transport into the nucleus. Interacts with various nucleoporins and with Ran-GDP. Could be part of a multicomponent system of cytosolic factors that assemble at the pore complex during nuclear import.</text>
</comment>
<dbReference type="Gene3D" id="3.10.450.50">
    <property type="match status" value="1"/>
</dbReference>
<evidence type="ECO:0000256" key="4">
    <source>
        <dbReference type="ARBA" id="ARBA00058161"/>
    </source>
</evidence>
<dbReference type="GO" id="GO:0006606">
    <property type="term" value="P:protein import into nucleus"/>
    <property type="evidence" value="ECO:0007669"/>
    <property type="project" value="UniProtKB-ARBA"/>
</dbReference>
<feature type="transmembrane region" description="Helical" evidence="6">
    <location>
        <begin position="246"/>
        <end position="273"/>
    </location>
</feature>
<evidence type="ECO:0000313" key="8">
    <source>
        <dbReference type="EMBL" id="KAA8520023.1"/>
    </source>
</evidence>